<name>A0A5A7Q730_STRAF</name>
<dbReference type="InterPro" id="IPR000504">
    <property type="entry name" value="RRM_dom"/>
</dbReference>
<dbReference type="InterPro" id="IPR012677">
    <property type="entry name" value="Nucleotide-bd_a/b_plait_sf"/>
</dbReference>
<protein>
    <submittedName>
        <fullName evidence="10">RNA-binding (RRM/RBD/RNP motifs) family protein</fullName>
    </submittedName>
</protein>
<dbReference type="PROSITE" id="PS50103">
    <property type="entry name" value="ZF_C3H1"/>
    <property type="match status" value="1"/>
</dbReference>
<feature type="domain" description="C3H1-type" evidence="9">
    <location>
        <begin position="164"/>
        <end position="191"/>
    </location>
</feature>
<dbReference type="Gene3D" id="4.10.1000.10">
    <property type="entry name" value="Zinc finger, CCCH-type"/>
    <property type="match status" value="1"/>
</dbReference>
<dbReference type="EMBL" id="BKCP01006071">
    <property type="protein sequence ID" value="GER41073.1"/>
    <property type="molecule type" value="Genomic_DNA"/>
</dbReference>
<evidence type="ECO:0000313" key="11">
    <source>
        <dbReference type="Proteomes" id="UP000325081"/>
    </source>
</evidence>
<keyword evidence="3 7" id="KW-0862">Zinc</keyword>
<evidence type="ECO:0000313" key="10">
    <source>
        <dbReference type="EMBL" id="GER41073.1"/>
    </source>
</evidence>
<reference evidence="11" key="1">
    <citation type="journal article" date="2019" name="Curr. Biol.">
        <title>Genome Sequence of Striga asiatica Provides Insight into the Evolution of Plant Parasitism.</title>
        <authorList>
            <person name="Yoshida S."/>
            <person name="Kim S."/>
            <person name="Wafula E.K."/>
            <person name="Tanskanen J."/>
            <person name="Kim Y.M."/>
            <person name="Honaas L."/>
            <person name="Yang Z."/>
            <person name="Spallek T."/>
            <person name="Conn C.E."/>
            <person name="Ichihashi Y."/>
            <person name="Cheong K."/>
            <person name="Cui S."/>
            <person name="Der J.P."/>
            <person name="Gundlach H."/>
            <person name="Jiao Y."/>
            <person name="Hori C."/>
            <person name="Ishida J.K."/>
            <person name="Kasahara H."/>
            <person name="Kiba T."/>
            <person name="Kim M.S."/>
            <person name="Koo N."/>
            <person name="Laohavisit A."/>
            <person name="Lee Y.H."/>
            <person name="Lumba S."/>
            <person name="McCourt P."/>
            <person name="Mortimer J.C."/>
            <person name="Mutuku J.M."/>
            <person name="Nomura T."/>
            <person name="Sasaki-Sekimoto Y."/>
            <person name="Seto Y."/>
            <person name="Wang Y."/>
            <person name="Wakatake T."/>
            <person name="Sakakibara H."/>
            <person name="Demura T."/>
            <person name="Yamaguchi S."/>
            <person name="Yoneyama K."/>
            <person name="Manabe R.I."/>
            <person name="Nelson D.C."/>
            <person name="Schulman A.H."/>
            <person name="Timko M.P."/>
            <person name="dePamphilis C.W."/>
            <person name="Choi D."/>
            <person name="Shirasu K."/>
        </authorList>
    </citation>
    <scope>NUCLEOTIDE SEQUENCE [LARGE SCALE GENOMIC DNA]</scope>
    <source>
        <strain evidence="11">cv. UVA1</strain>
    </source>
</reference>
<evidence type="ECO:0000256" key="6">
    <source>
        <dbReference type="PROSITE-ProRule" id="PRU00176"/>
    </source>
</evidence>
<evidence type="ECO:0000256" key="2">
    <source>
        <dbReference type="ARBA" id="ARBA00022771"/>
    </source>
</evidence>
<dbReference type="AlphaFoldDB" id="A0A5A7Q730"/>
<keyword evidence="4 6" id="KW-0694">RNA-binding</keyword>
<dbReference type="InterPro" id="IPR056276">
    <property type="entry name" value="AtC3H46-like_PABC-like"/>
</dbReference>
<feature type="domain" description="RRM" evidence="8">
    <location>
        <begin position="279"/>
        <end position="355"/>
    </location>
</feature>
<dbReference type="GO" id="GO:0003723">
    <property type="term" value="F:RNA binding"/>
    <property type="evidence" value="ECO:0007669"/>
    <property type="project" value="UniProtKB-UniRule"/>
</dbReference>
<dbReference type="PROSITE" id="PS50102">
    <property type="entry name" value="RRM"/>
    <property type="match status" value="1"/>
</dbReference>
<dbReference type="InterPro" id="IPR034365">
    <property type="entry name" value="AtC3H46-like_RRM"/>
</dbReference>
<accession>A0A5A7Q730</accession>
<gene>
    <name evidence="10" type="ORF">STAS_17778</name>
</gene>
<dbReference type="GO" id="GO:0003677">
    <property type="term" value="F:DNA binding"/>
    <property type="evidence" value="ECO:0007669"/>
    <property type="project" value="UniProtKB-KW"/>
</dbReference>
<dbReference type="GO" id="GO:0008270">
    <property type="term" value="F:zinc ion binding"/>
    <property type="evidence" value="ECO:0007669"/>
    <property type="project" value="UniProtKB-KW"/>
</dbReference>
<dbReference type="Proteomes" id="UP000325081">
    <property type="component" value="Unassembled WGS sequence"/>
</dbReference>
<evidence type="ECO:0000256" key="7">
    <source>
        <dbReference type="PROSITE-ProRule" id="PRU00723"/>
    </source>
</evidence>
<sequence length="517" mass="56925">MDACEATRIVMSRVQSLDPENAAKIMGYILIQDDGDKEMIRLALGHEALLLSRVEQLRARLGLPPAKPSSPVAPNGPFPTRVAIPNGPRPVSYAAALNGEVNSNQLPFVEDSVVDPIMSPSGRSDSLIFPYGEDAPSPQPQPFHRRSCSVNDAVFLSNLEEGGGFGWRPCMYFARGFCKNGSSCKFLHGENNGGEVMEEGSPSSAASGFDEFVRIKAMQQHRLAAMPSRGHHHSFPYSKSVNILNDNQSEQVCFHLAILRIALFLAGVKRGAGFSSCSRQIYLTFPADSTFKEEDVSSYFSMFGPVQDVRIPYQPKRMFGFVTFVYPETVKLILAKGNPHYVCDSRVLVKPYKEKGKIPEKKQFQQQYDHLERGEYSTSLSPSGIDSRELFDVPIELDGGLGASKSPAFADDDEKLGAEETESSIITYILNSKKHQHVNDDDSYPPESLEHILPENLLSSPTKSATEQQSAFSIAASNNITVTNKLPNSSPHRMASLFYSETARYLTLIVVSEQGLA</sequence>
<evidence type="ECO:0000256" key="1">
    <source>
        <dbReference type="ARBA" id="ARBA00022723"/>
    </source>
</evidence>
<dbReference type="Pfam" id="PF00076">
    <property type="entry name" value="RRM_1"/>
    <property type="match status" value="1"/>
</dbReference>
<keyword evidence="1 7" id="KW-0479">Metal-binding</keyword>
<dbReference type="SMART" id="SM00360">
    <property type="entry name" value="RRM"/>
    <property type="match status" value="1"/>
</dbReference>
<dbReference type="InterPro" id="IPR000571">
    <property type="entry name" value="Znf_CCCH"/>
</dbReference>
<evidence type="ECO:0000259" key="8">
    <source>
        <dbReference type="PROSITE" id="PS50102"/>
    </source>
</evidence>
<dbReference type="InterPro" id="IPR035979">
    <property type="entry name" value="RBD_domain_sf"/>
</dbReference>
<keyword evidence="11" id="KW-1185">Reference proteome</keyword>
<dbReference type="Gene3D" id="3.30.70.330">
    <property type="match status" value="1"/>
</dbReference>
<organism evidence="10 11">
    <name type="scientific">Striga asiatica</name>
    <name type="common">Asiatic witchweed</name>
    <name type="synonym">Buchnera asiatica</name>
    <dbReference type="NCBI Taxonomy" id="4170"/>
    <lineage>
        <taxon>Eukaryota</taxon>
        <taxon>Viridiplantae</taxon>
        <taxon>Streptophyta</taxon>
        <taxon>Embryophyta</taxon>
        <taxon>Tracheophyta</taxon>
        <taxon>Spermatophyta</taxon>
        <taxon>Magnoliopsida</taxon>
        <taxon>eudicotyledons</taxon>
        <taxon>Gunneridae</taxon>
        <taxon>Pentapetalae</taxon>
        <taxon>asterids</taxon>
        <taxon>lamiids</taxon>
        <taxon>Lamiales</taxon>
        <taxon>Orobanchaceae</taxon>
        <taxon>Buchnereae</taxon>
        <taxon>Striga</taxon>
    </lineage>
</organism>
<dbReference type="CDD" id="cd12458">
    <property type="entry name" value="RRM_AtC3H46_like"/>
    <property type="match status" value="1"/>
</dbReference>
<proteinExistence type="predicted"/>
<dbReference type="Pfam" id="PF00642">
    <property type="entry name" value="zf-CCCH"/>
    <property type="match status" value="1"/>
</dbReference>
<dbReference type="PANTHER" id="PTHR24009:SF11">
    <property type="entry name" value="ZINC FINGER CCCH DOMAIN-CONTAINING PROTEIN 53-LIKE"/>
    <property type="match status" value="1"/>
</dbReference>
<dbReference type="InterPro" id="IPR036855">
    <property type="entry name" value="Znf_CCCH_sf"/>
</dbReference>
<keyword evidence="2 7" id="KW-0863">Zinc-finger</keyword>
<feature type="zinc finger region" description="C3H1-type" evidence="7">
    <location>
        <begin position="164"/>
        <end position="191"/>
    </location>
</feature>
<evidence type="ECO:0000259" key="9">
    <source>
        <dbReference type="PROSITE" id="PS50103"/>
    </source>
</evidence>
<dbReference type="OrthoDB" id="1897736at2759"/>
<keyword evidence="5" id="KW-0238">DNA-binding</keyword>
<dbReference type="FunFam" id="3.30.70.330:FF:000678">
    <property type="entry name" value="zinc finger CCCH domain-containing protein 53-like isoform X2"/>
    <property type="match status" value="1"/>
</dbReference>
<dbReference type="Pfam" id="PF23182">
    <property type="entry name" value="PABC_AtC3H46"/>
    <property type="match status" value="1"/>
</dbReference>
<dbReference type="SUPFAM" id="SSF90229">
    <property type="entry name" value="CCCH zinc finger"/>
    <property type="match status" value="1"/>
</dbReference>
<dbReference type="PANTHER" id="PTHR24009">
    <property type="entry name" value="RNA-BINDING (RRM/RBD/RNP MOTIFS)"/>
    <property type="match status" value="1"/>
</dbReference>
<dbReference type="SUPFAM" id="SSF54928">
    <property type="entry name" value="RNA-binding domain, RBD"/>
    <property type="match status" value="1"/>
</dbReference>
<evidence type="ECO:0000256" key="4">
    <source>
        <dbReference type="ARBA" id="ARBA00022884"/>
    </source>
</evidence>
<evidence type="ECO:0000256" key="5">
    <source>
        <dbReference type="ARBA" id="ARBA00023125"/>
    </source>
</evidence>
<dbReference type="SMART" id="SM00356">
    <property type="entry name" value="ZnF_C3H1"/>
    <property type="match status" value="1"/>
</dbReference>
<evidence type="ECO:0000256" key="3">
    <source>
        <dbReference type="ARBA" id="ARBA00022833"/>
    </source>
</evidence>
<comment type="caution">
    <text evidence="10">The sequence shown here is derived from an EMBL/GenBank/DDBJ whole genome shotgun (WGS) entry which is preliminary data.</text>
</comment>